<dbReference type="GO" id="GO:0016603">
    <property type="term" value="F:glutaminyl-peptide cyclotransferase activity"/>
    <property type="evidence" value="ECO:0007669"/>
    <property type="project" value="InterPro"/>
</dbReference>
<keyword evidence="1" id="KW-0808">Transferase</keyword>
<dbReference type="SUPFAM" id="SSF63825">
    <property type="entry name" value="YWTD domain"/>
    <property type="match status" value="1"/>
</dbReference>
<evidence type="ECO:0000313" key="1">
    <source>
        <dbReference type="EMBL" id="QDO95362.1"/>
    </source>
</evidence>
<dbReference type="PROSITE" id="PS51257">
    <property type="entry name" value="PROKAR_LIPOPROTEIN"/>
    <property type="match status" value="1"/>
</dbReference>
<dbReference type="OrthoDB" id="9783700at2"/>
<protein>
    <submittedName>
        <fullName evidence="1">Glutaminyl-peptide cyclotransferase</fullName>
    </submittedName>
</protein>
<keyword evidence="2" id="KW-1185">Reference proteome</keyword>
<name>A0A516GV19_9FLAO</name>
<dbReference type="PANTHER" id="PTHR31270">
    <property type="entry name" value="GLUTAMINYL-PEPTIDE CYCLOTRANSFERASE"/>
    <property type="match status" value="1"/>
</dbReference>
<dbReference type="AlphaFoldDB" id="A0A516GV19"/>
<reference evidence="1 2" key="1">
    <citation type="submission" date="2019-07" db="EMBL/GenBank/DDBJ databases">
        <title>Genome sequencing for Formosa sp. PS13.</title>
        <authorList>
            <person name="Park S.-J."/>
        </authorList>
    </citation>
    <scope>NUCLEOTIDE SEQUENCE [LARGE SCALE GENOMIC DNA]</scope>
    <source>
        <strain evidence="1 2">PS13</strain>
    </source>
</reference>
<dbReference type="Gene3D" id="2.130.10.10">
    <property type="entry name" value="YVTN repeat-like/Quinoprotein amine dehydrogenase"/>
    <property type="match status" value="1"/>
</dbReference>
<dbReference type="EMBL" id="CP041637">
    <property type="protein sequence ID" value="QDO95362.1"/>
    <property type="molecule type" value="Genomic_DNA"/>
</dbReference>
<evidence type="ECO:0000313" key="2">
    <source>
        <dbReference type="Proteomes" id="UP000319209"/>
    </source>
</evidence>
<dbReference type="InterPro" id="IPR007788">
    <property type="entry name" value="QCT"/>
</dbReference>
<dbReference type="Pfam" id="PF05096">
    <property type="entry name" value="Glu_cyclase_2"/>
    <property type="match status" value="1"/>
</dbReference>
<dbReference type="InterPro" id="IPR015943">
    <property type="entry name" value="WD40/YVTN_repeat-like_dom_sf"/>
</dbReference>
<proteinExistence type="predicted"/>
<sequence length="345" mass="38944">MKASNILSIIFLGTTLFSCGSSSNDKKSDFSLQTNAPGNGISLHKDLNLSIKNPKNLQIDSVEYSINNVKIPSTSNLSQQKLGKQILKASVYTNGEIQTLTQPLLILNDKNPKVYTFELLNTFPHDITSYTQGLEFYKDTLYESTGQYKESKLRKVDYKTGTVFNNINLADEYFGEGLTVLHNKLYQLTWQKGTGFVYDASTLEKQSSFKYNNSKEGWGLCNDGKVLYKSDGTEKIWILDPETLEEKSYIQVYTNKGKIGRVNELEWIDGKIYANIYQKDGVAIINPKNGAVEGVIDFTPLKKKVTQHQGLDVLNGMAYNTKTQTLFVTGKRWDKLFEVTVKPKK</sequence>
<organism evidence="1 2">
    <name type="scientific">Formosa sediminum</name>
    <dbReference type="NCBI Taxonomy" id="2594004"/>
    <lineage>
        <taxon>Bacteria</taxon>
        <taxon>Pseudomonadati</taxon>
        <taxon>Bacteroidota</taxon>
        <taxon>Flavobacteriia</taxon>
        <taxon>Flavobacteriales</taxon>
        <taxon>Flavobacteriaceae</taxon>
        <taxon>Formosa</taxon>
    </lineage>
</organism>
<dbReference type="PANTHER" id="PTHR31270:SF1">
    <property type="entry name" value="GLUTAMINYL-PEPTIDE CYCLOTRANSFERASE"/>
    <property type="match status" value="1"/>
</dbReference>
<accession>A0A516GV19</accession>
<dbReference type="Proteomes" id="UP000319209">
    <property type="component" value="Chromosome"/>
</dbReference>
<dbReference type="RefSeq" id="WP_143382268.1">
    <property type="nucleotide sequence ID" value="NZ_CP041637.1"/>
</dbReference>
<dbReference type="KEGG" id="fop:FNB79_15740"/>
<gene>
    <name evidence="1" type="ORF">FNB79_15740</name>
</gene>